<dbReference type="RefSeq" id="WP_104417967.1">
    <property type="nucleotide sequence ID" value="NZ_PTJC01000005.1"/>
</dbReference>
<evidence type="ECO:0000313" key="2">
    <source>
        <dbReference type="EMBL" id="PPK87354.1"/>
    </source>
</evidence>
<dbReference type="Gene3D" id="3.40.50.150">
    <property type="entry name" value="Vaccinia Virus protein VP39"/>
    <property type="match status" value="1"/>
</dbReference>
<keyword evidence="2" id="KW-0808">Transferase</keyword>
<organism evidence="2 3">
    <name type="scientific">Neolewinella xylanilytica</name>
    <dbReference type="NCBI Taxonomy" id="1514080"/>
    <lineage>
        <taxon>Bacteria</taxon>
        <taxon>Pseudomonadati</taxon>
        <taxon>Bacteroidota</taxon>
        <taxon>Saprospiria</taxon>
        <taxon>Saprospirales</taxon>
        <taxon>Lewinellaceae</taxon>
        <taxon>Neolewinella</taxon>
    </lineage>
</organism>
<dbReference type="EMBL" id="PTJC01000005">
    <property type="protein sequence ID" value="PPK87354.1"/>
    <property type="molecule type" value="Genomic_DNA"/>
</dbReference>
<dbReference type="InterPro" id="IPR029063">
    <property type="entry name" value="SAM-dependent_MTases_sf"/>
</dbReference>
<feature type="domain" description="Methyltransferase type 12" evidence="1">
    <location>
        <begin position="153"/>
        <end position="251"/>
    </location>
</feature>
<dbReference type="SUPFAM" id="SSF53335">
    <property type="entry name" value="S-adenosyl-L-methionine-dependent methyltransferases"/>
    <property type="match status" value="1"/>
</dbReference>
<proteinExistence type="predicted"/>
<dbReference type="AlphaFoldDB" id="A0A2S6I772"/>
<dbReference type="GO" id="GO:0032259">
    <property type="term" value="P:methylation"/>
    <property type="evidence" value="ECO:0007669"/>
    <property type="project" value="UniProtKB-KW"/>
</dbReference>
<dbReference type="Proteomes" id="UP000237662">
    <property type="component" value="Unassembled WGS sequence"/>
</dbReference>
<keyword evidence="2" id="KW-0489">Methyltransferase</keyword>
<accession>A0A2S6I772</accession>
<dbReference type="CDD" id="cd02440">
    <property type="entry name" value="AdoMet_MTases"/>
    <property type="match status" value="1"/>
</dbReference>
<evidence type="ECO:0000259" key="1">
    <source>
        <dbReference type="Pfam" id="PF08242"/>
    </source>
</evidence>
<dbReference type="GO" id="GO:0008168">
    <property type="term" value="F:methyltransferase activity"/>
    <property type="evidence" value="ECO:0007669"/>
    <property type="project" value="UniProtKB-KW"/>
</dbReference>
<sequence length="304" mass="34177">MLLLLPVAGGFAQSSEGETVDWISSIADYRSRLLTLRPDAPRELQELLEKWDRLDVPMQERYDVSLNVTVAAAIYGYGFRTISNMLEKHFPSSVIGPSFTERDLAILHRNGALIDLVSLGVLELEYPFVIDPNTELFSELAHYAIQLGHIIAEIGAGTGAFGLLLHQLYPKNNLYLYDVDGAYLKFIRQQLPVAEAVGPEERVELIQGSKRATRLPASVDKVIVRNSFHHFDKPEEMLRSIREVMKPRGRLYLLEDFADPAETDPSCPYLLSVDEMVEYLSAGGFQVGCTVDLGNRYLLECTRK</sequence>
<gene>
    <name evidence="2" type="ORF">CLV84_0294</name>
</gene>
<reference evidence="2 3" key="1">
    <citation type="submission" date="2018-02" db="EMBL/GenBank/DDBJ databases">
        <title>Genomic Encyclopedia of Archaeal and Bacterial Type Strains, Phase II (KMG-II): from individual species to whole genera.</title>
        <authorList>
            <person name="Goeker M."/>
        </authorList>
    </citation>
    <scope>NUCLEOTIDE SEQUENCE [LARGE SCALE GENOMIC DNA]</scope>
    <source>
        <strain evidence="2 3">DSM 29526</strain>
    </source>
</reference>
<comment type="caution">
    <text evidence="2">The sequence shown here is derived from an EMBL/GenBank/DDBJ whole genome shotgun (WGS) entry which is preliminary data.</text>
</comment>
<dbReference type="OrthoDB" id="946519at2"/>
<keyword evidence="3" id="KW-1185">Reference proteome</keyword>
<dbReference type="Pfam" id="PF08242">
    <property type="entry name" value="Methyltransf_12"/>
    <property type="match status" value="1"/>
</dbReference>
<dbReference type="InterPro" id="IPR013217">
    <property type="entry name" value="Methyltransf_12"/>
</dbReference>
<evidence type="ECO:0000313" key="3">
    <source>
        <dbReference type="Proteomes" id="UP000237662"/>
    </source>
</evidence>
<name>A0A2S6I772_9BACT</name>
<protein>
    <submittedName>
        <fullName evidence="2">Methyltransferase family protein</fullName>
    </submittedName>
</protein>